<evidence type="ECO:0000256" key="2">
    <source>
        <dbReference type="ARBA" id="ARBA00023125"/>
    </source>
</evidence>
<evidence type="ECO:0000256" key="4">
    <source>
        <dbReference type="PROSITE-ProRule" id="PRU00335"/>
    </source>
</evidence>
<accession>A0A7W9KC54</accession>
<keyword evidence="2 4" id="KW-0238">DNA-binding</keyword>
<dbReference type="Pfam" id="PF00440">
    <property type="entry name" value="TetR_N"/>
    <property type="match status" value="1"/>
</dbReference>
<dbReference type="InterPro" id="IPR050109">
    <property type="entry name" value="HTH-type_TetR-like_transc_reg"/>
</dbReference>
<comment type="caution">
    <text evidence="6">The sequence shown here is derived from an EMBL/GenBank/DDBJ whole genome shotgun (WGS) entry which is preliminary data.</text>
</comment>
<gene>
    <name evidence="6" type="ORF">BJ998_000669</name>
</gene>
<dbReference type="InterPro" id="IPR001647">
    <property type="entry name" value="HTH_TetR"/>
</dbReference>
<dbReference type="InterPro" id="IPR009057">
    <property type="entry name" value="Homeodomain-like_sf"/>
</dbReference>
<feature type="domain" description="HTH tetR-type" evidence="5">
    <location>
        <begin position="12"/>
        <end position="70"/>
    </location>
</feature>
<dbReference type="SUPFAM" id="SSF46689">
    <property type="entry name" value="Homeodomain-like"/>
    <property type="match status" value="1"/>
</dbReference>
<dbReference type="Gene3D" id="1.10.357.10">
    <property type="entry name" value="Tetracycline Repressor, domain 2"/>
    <property type="match status" value="1"/>
</dbReference>
<reference evidence="6 7" key="1">
    <citation type="submission" date="2020-08" db="EMBL/GenBank/DDBJ databases">
        <title>Sequencing the genomes of 1000 actinobacteria strains.</title>
        <authorList>
            <person name="Klenk H.-P."/>
        </authorList>
    </citation>
    <scope>NUCLEOTIDE SEQUENCE [LARGE SCALE GENOMIC DNA]</scope>
    <source>
        <strain evidence="6 7">DSM 43851</strain>
    </source>
</reference>
<dbReference type="PANTHER" id="PTHR30055">
    <property type="entry name" value="HTH-TYPE TRANSCRIPTIONAL REGULATOR RUTR"/>
    <property type="match status" value="1"/>
</dbReference>
<sequence>MTEAPADTGARSRTRRAILDAAATVLARHRGATLADIAEAAEVGRTTLHRYFPDREALLTAVVEDSWRTIEDATRDAAIDDGPPAEAMRRLVSAMVDAGDRLLFLFGDPRRSDDHPVPPQDPILDLIRRGQADGAFDPGVSAEWIRTVVWGLVYAGCEAAGDGLLPRHGVTETVIRTLQNGIGPHAGR</sequence>
<dbReference type="AlphaFoldDB" id="A0A7W9KC54"/>
<dbReference type="SUPFAM" id="SSF48498">
    <property type="entry name" value="Tetracyclin repressor-like, C-terminal domain"/>
    <property type="match status" value="1"/>
</dbReference>
<name>A0A7W9KC54_9PSEU</name>
<organism evidence="6 7">
    <name type="scientific">Kutzneria kofuensis</name>
    <dbReference type="NCBI Taxonomy" id="103725"/>
    <lineage>
        <taxon>Bacteria</taxon>
        <taxon>Bacillati</taxon>
        <taxon>Actinomycetota</taxon>
        <taxon>Actinomycetes</taxon>
        <taxon>Pseudonocardiales</taxon>
        <taxon>Pseudonocardiaceae</taxon>
        <taxon>Kutzneria</taxon>
    </lineage>
</organism>
<evidence type="ECO:0000259" key="5">
    <source>
        <dbReference type="PROSITE" id="PS50977"/>
    </source>
</evidence>
<dbReference type="PROSITE" id="PS50977">
    <property type="entry name" value="HTH_TETR_2"/>
    <property type="match status" value="1"/>
</dbReference>
<keyword evidence="7" id="KW-1185">Reference proteome</keyword>
<proteinExistence type="predicted"/>
<evidence type="ECO:0000313" key="6">
    <source>
        <dbReference type="EMBL" id="MBB5889473.1"/>
    </source>
</evidence>
<dbReference type="Proteomes" id="UP000585638">
    <property type="component" value="Unassembled WGS sequence"/>
</dbReference>
<dbReference type="PANTHER" id="PTHR30055:SF234">
    <property type="entry name" value="HTH-TYPE TRANSCRIPTIONAL REGULATOR BETI"/>
    <property type="match status" value="1"/>
</dbReference>
<keyword evidence="1" id="KW-0805">Transcription regulation</keyword>
<evidence type="ECO:0000313" key="7">
    <source>
        <dbReference type="Proteomes" id="UP000585638"/>
    </source>
</evidence>
<dbReference type="RefSeq" id="WP_312889895.1">
    <property type="nucleotide sequence ID" value="NZ_BAAAWY010000002.1"/>
</dbReference>
<feature type="DNA-binding region" description="H-T-H motif" evidence="4">
    <location>
        <begin position="33"/>
        <end position="52"/>
    </location>
</feature>
<dbReference type="GO" id="GO:0003700">
    <property type="term" value="F:DNA-binding transcription factor activity"/>
    <property type="evidence" value="ECO:0007669"/>
    <property type="project" value="TreeGrafter"/>
</dbReference>
<evidence type="ECO:0000256" key="3">
    <source>
        <dbReference type="ARBA" id="ARBA00023163"/>
    </source>
</evidence>
<keyword evidence="3" id="KW-0804">Transcription</keyword>
<dbReference type="EMBL" id="JACHIR010000001">
    <property type="protein sequence ID" value="MBB5889473.1"/>
    <property type="molecule type" value="Genomic_DNA"/>
</dbReference>
<dbReference type="GO" id="GO:0000976">
    <property type="term" value="F:transcription cis-regulatory region binding"/>
    <property type="evidence" value="ECO:0007669"/>
    <property type="project" value="TreeGrafter"/>
</dbReference>
<protein>
    <submittedName>
        <fullName evidence="6">AcrR family transcriptional regulator</fullName>
    </submittedName>
</protein>
<dbReference type="InterPro" id="IPR036271">
    <property type="entry name" value="Tet_transcr_reg_TetR-rel_C_sf"/>
</dbReference>
<evidence type="ECO:0000256" key="1">
    <source>
        <dbReference type="ARBA" id="ARBA00023015"/>
    </source>
</evidence>